<evidence type="ECO:0000256" key="1">
    <source>
        <dbReference type="ARBA" id="ARBA00001554"/>
    </source>
</evidence>
<comment type="similarity">
    <text evidence="2">Belongs to the pterin-4-alpha-carbinolamine dehydratase family.</text>
</comment>
<sequence>MTMSKSNRTDSPGSDSQENANPENADTLRAAKCVPCEGGVPTLSRDEATELMKAIPDWELAADAKRISRTLKCRNFVDAVARINQISVLAEEEQHHPDLHLTGYRMLKIELTTHAIGGLSRNDFVVAAKIDPLLSQPSV</sequence>
<evidence type="ECO:0000256" key="5">
    <source>
        <dbReference type="SAM" id="MobiDB-lite"/>
    </source>
</evidence>
<dbReference type="Pfam" id="PF01329">
    <property type="entry name" value="Pterin_4a"/>
    <property type="match status" value="1"/>
</dbReference>
<dbReference type="EMBL" id="ANOG01000493">
    <property type="protein sequence ID" value="EMI19662.1"/>
    <property type="molecule type" value="Genomic_DNA"/>
</dbReference>
<dbReference type="AlphaFoldDB" id="M5RW87"/>
<feature type="region of interest" description="Disordered" evidence="5">
    <location>
        <begin position="1"/>
        <end position="30"/>
    </location>
</feature>
<keyword evidence="4 6" id="KW-0456">Lyase</keyword>
<keyword evidence="7" id="KW-1185">Reference proteome</keyword>
<name>M5RW87_9BACT</name>
<dbReference type="PANTHER" id="PTHR12599">
    <property type="entry name" value="PTERIN-4-ALPHA-CARBINOLAMINE DEHYDRATASE"/>
    <property type="match status" value="1"/>
</dbReference>
<evidence type="ECO:0000256" key="3">
    <source>
        <dbReference type="ARBA" id="ARBA00013252"/>
    </source>
</evidence>
<dbReference type="EC" id="4.2.1.96" evidence="3"/>
<dbReference type="PANTHER" id="PTHR12599:SF0">
    <property type="entry name" value="PTERIN-4-ALPHA-CARBINOLAMINE DEHYDRATASE"/>
    <property type="match status" value="1"/>
</dbReference>
<feature type="compositionally biased region" description="Polar residues" evidence="5">
    <location>
        <begin position="1"/>
        <end position="24"/>
    </location>
</feature>
<evidence type="ECO:0000313" key="6">
    <source>
        <dbReference type="EMBL" id="EMI19662.1"/>
    </source>
</evidence>
<protein>
    <recommendedName>
        <fullName evidence="3">4a-hydroxytetrahydrobiopterin dehydratase</fullName>
        <ecNumber evidence="3">4.2.1.96</ecNumber>
    </recommendedName>
</protein>
<accession>M5RW87</accession>
<dbReference type="CDD" id="cd00913">
    <property type="entry name" value="PCD_DCoH_subfamily_a"/>
    <property type="match status" value="1"/>
</dbReference>
<dbReference type="GO" id="GO:0008124">
    <property type="term" value="F:4-alpha-hydroxytetrahydrobiopterin dehydratase activity"/>
    <property type="evidence" value="ECO:0007669"/>
    <property type="project" value="UniProtKB-EC"/>
</dbReference>
<dbReference type="PATRIC" id="fig|1265738.3.peg.3393"/>
<organism evidence="6 7">
    <name type="scientific">Rhodopirellula maiorica SM1</name>
    <dbReference type="NCBI Taxonomy" id="1265738"/>
    <lineage>
        <taxon>Bacteria</taxon>
        <taxon>Pseudomonadati</taxon>
        <taxon>Planctomycetota</taxon>
        <taxon>Planctomycetia</taxon>
        <taxon>Pirellulales</taxon>
        <taxon>Pirellulaceae</taxon>
        <taxon>Novipirellula</taxon>
    </lineage>
</organism>
<dbReference type="Gene3D" id="3.30.1360.20">
    <property type="entry name" value="Transcriptional coactivator/pterin dehydratase"/>
    <property type="match status" value="1"/>
</dbReference>
<dbReference type="InterPro" id="IPR036428">
    <property type="entry name" value="PCD_sf"/>
</dbReference>
<reference evidence="6 7" key="1">
    <citation type="journal article" date="2013" name="Mar. Genomics">
        <title>Expression of sulfatases in Rhodopirellula baltica and the diversity of sulfatases in the genus Rhodopirellula.</title>
        <authorList>
            <person name="Wegner C.E."/>
            <person name="Richter-Heitmann T."/>
            <person name="Klindworth A."/>
            <person name="Klockow C."/>
            <person name="Richter M."/>
            <person name="Achstetter T."/>
            <person name="Glockner F.O."/>
            <person name="Harder J."/>
        </authorList>
    </citation>
    <scope>NUCLEOTIDE SEQUENCE [LARGE SCALE GENOMIC DNA]</scope>
    <source>
        <strain evidence="6 7">SM1</strain>
    </source>
</reference>
<evidence type="ECO:0000313" key="7">
    <source>
        <dbReference type="Proteomes" id="UP000011991"/>
    </source>
</evidence>
<dbReference type="Proteomes" id="UP000011991">
    <property type="component" value="Unassembled WGS sequence"/>
</dbReference>
<evidence type="ECO:0000256" key="4">
    <source>
        <dbReference type="ARBA" id="ARBA00023239"/>
    </source>
</evidence>
<dbReference type="GO" id="GO:0006729">
    <property type="term" value="P:tetrahydrobiopterin biosynthetic process"/>
    <property type="evidence" value="ECO:0007669"/>
    <property type="project" value="InterPro"/>
</dbReference>
<comment type="catalytic activity">
    <reaction evidence="1">
        <text>(4aS,6R)-4a-hydroxy-L-erythro-5,6,7,8-tetrahydrobiopterin = (6R)-L-erythro-6,7-dihydrobiopterin + H2O</text>
        <dbReference type="Rhea" id="RHEA:11920"/>
        <dbReference type="ChEBI" id="CHEBI:15377"/>
        <dbReference type="ChEBI" id="CHEBI:15642"/>
        <dbReference type="ChEBI" id="CHEBI:43120"/>
        <dbReference type="EC" id="4.2.1.96"/>
    </reaction>
</comment>
<evidence type="ECO:0000256" key="2">
    <source>
        <dbReference type="ARBA" id="ARBA00006472"/>
    </source>
</evidence>
<gene>
    <name evidence="6" type="ORF">RMSM_03401</name>
</gene>
<proteinExistence type="inferred from homology"/>
<dbReference type="InterPro" id="IPR001533">
    <property type="entry name" value="Pterin_deHydtase"/>
</dbReference>
<comment type="caution">
    <text evidence="6">The sequence shown here is derived from an EMBL/GenBank/DDBJ whole genome shotgun (WGS) entry which is preliminary data.</text>
</comment>
<dbReference type="SUPFAM" id="SSF55248">
    <property type="entry name" value="PCD-like"/>
    <property type="match status" value="1"/>
</dbReference>